<keyword evidence="2" id="KW-1185">Reference proteome</keyword>
<accession>A0AB34JB53</accession>
<dbReference type="Proteomes" id="UP001515480">
    <property type="component" value="Unassembled WGS sequence"/>
</dbReference>
<comment type="caution">
    <text evidence="1">The sequence shown here is derived from an EMBL/GenBank/DDBJ whole genome shotgun (WGS) entry which is preliminary data.</text>
</comment>
<reference evidence="1 2" key="1">
    <citation type="journal article" date="2024" name="Science">
        <title>Giant polyketide synthase enzymes in the biosynthesis of giant marine polyether toxins.</title>
        <authorList>
            <person name="Fallon T.R."/>
            <person name="Shende V.V."/>
            <person name="Wierzbicki I.H."/>
            <person name="Pendleton A.L."/>
            <person name="Watervoot N.F."/>
            <person name="Auber R.P."/>
            <person name="Gonzalez D.J."/>
            <person name="Wisecaver J.H."/>
            <person name="Moore B.S."/>
        </authorList>
    </citation>
    <scope>NUCLEOTIDE SEQUENCE [LARGE SCALE GENOMIC DNA]</scope>
    <source>
        <strain evidence="1 2">12B1</strain>
    </source>
</reference>
<name>A0AB34JB53_PRYPA</name>
<proteinExistence type="predicted"/>
<organism evidence="1 2">
    <name type="scientific">Prymnesium parvum</name>
    <name type="common">Toxic golden alga</name>
    <dbReference type="NCBI Taxonomy" id="97485"/>
    <lineage>
        <taxon>Eukaryota</taxon>
        <taxon>Haptista</taxon>
        <taxon>Haptophyta</taxon>
        <taxon>Prymnesiophyceae</taxon>
        <taxon>Prymnesiales</taxon>
        <taxon>Prymnesiaceae</taxon>
        <taxon>Prymnesium</taxon>
    </lineage>
</organism>
<evidence type="ECO:0000313" key="2">
    <source>
        <dbReference type="Proteomes" id="UP001515480"/>
    </source>
</evidence>
<gene>
    <name evidence="1" type="ORF">AB1Y20_003118</name>
</gene>
<evidence type="ECO:0000313" key="1">
    <source>
        <dbReference type="EMBL" id="KAL1518841.1"/>
    </source>
</evidence>
<sequence>MILNACLHSPLHFQLCQARQLVLTEESTTRHLQAVVVSRAKLSKSSRASVRWCSLLRQTVKPRLRPLLDQDVIDEKLPQMRHCADALITLFSSSCACSANLPSTRAAPAAERFQVDLAAAVVVKAAEEMARPRQVVAPAEEKETLAAWVAGAPELEDSLA</sequence>
<protein>
    <submittedName>
        <fullName evidence="1">Uncharacterized protein</fullName>
    </submittedName>
</protein>
<dbReference type="AlphaFoldDB" id="A0AB34JB53"/>
<dbReference type="EMBL" id="JBGBPQ010000010">
    <property type="protein sequence ID" value="KAL1518841.1"/>
    <property type="molecule type" value="Genomic_DNA"/>
</dbReference>